<evidence type="ECO:0000313" key="14">
    <source>
        <dbReference type="Proteomes" id="UP001589628"/>
    </source>
</evidence>
<dbReference type="InterPro" id="IPR005467">
    <property type="entry name" value="His_kinase_dom"/>
</dbReference>
<protein>
    <recommendedName>
        <fullName evidence="3">histidine kinase</fullName>
        <ecNumber evidence="3">2.7.13.3</ecNumber>
    </recommendedName>
</protein>
<dbReference type="Pfam" id="PF00672">
    <property type="entry name" value="HAMP"/>
    <property type="match status" value="1"/>
</dbReference>
<dbReference type="SMART" id="SM00304">
    <property type="entry name" value="HAMP"/>
    <property type="match status" value="1"/>
</dbReference>
<reference evidence="13 14" key="1">
    <citation type="submission" date="2024-09" db="EMBL/GenBank/DDBJ databases">
        <authorList>
            <person name="Sun Q."/>
            <person name="Mori K."/>
        </authorList>
    </citation>
    <scope>NUCLEOTIDE SEQUENCE [LARGE SCALE GENOMIC DNA]</scope>
    <source>
        <strain evidence="13 14">ATCC 51285</strain>
    </source>
</reference>
<dbReference type="PROSITE" id="PS50110">
    <property type="entry name" value="RESPONSE_REGULATORY"/>
    <property type="match status" value="1"/>
</dbReference>
<keyword evidence="8" id="KW-0175">Coiled coil</keyword>
<comment type="catalytic activity">
    <reaction evidence="1">
        <text>ATP + protein L-histidine = ADP + protein N-phospho-L-histidine.</text>
        <dbReference type="EC" id="2.7.13.3"/>
    </reaction>
</comment>
<dbReference type="InterPro" id="IPR003661">
    <property type="entry name" value="HisK_dim/P_dom"/>
</dbReference>
<dbReference type="InterPro" id="IPR001789">
    <property type="entry name" value="Sig_transdc_resp-reg_receiver"/>
</dbReference>
<proteinExistence type="predicted"/>
<evidence type="ECO:0000256" key="4">
    <source>
        <dbReference type="ARBA" id="ARBA00022553"/>
    </source>
</evidence>
<evidence type="ECO:0000259" key="10">
    <source>
        <dbReference type="PROSITE" id="PS50109"/>
    </source>
</evidence>
<evidence type="ECO:0000256" key="1">
    <source>
        <dbReference type="ARBA" id="ARBA00000085"/>
    </source>
</evidence>
<name>A0ABV5ZCF9_9GAMM</name>
<dbReference type="Proteomes" id="UP001589628">
    <property type="component" value="Unassembled WGS sequence"/>
</dbReference>
<dbReference type="InterPro" id="IPR036097">
    <property type="entry name" value="HisK_dim/P_sf"/>
</dbReference>
<dbReference type="SUPFAM" id="SSF55785">
    <property type="entry name" value="PYP-like sensor domain (PAS domain)"/>
    <property type="match status" value="1"/>
</dbReference>
<evidence type="ECO:0000256" key="7">
    <source>
        <dbReference type="PROSITE-ProRule" id="PRU00169"/>
    </source>
</evidence>
<dbReference type="RefSeq" id="WP_027312207.1">
    <property type="nucleotide sequence ID" value="NZ_JBHLZN010000003.1"/>
</dbReference>
<dbReference type="Pfam" id="PF00072">
    <property type="entry name" value="Response_reg"/>
    <property type="match status" value="1"/>
</dbReference>
<evidence type="ECO:0000256" key="3">
    <source>
        <dbReference type="ARBA" id="ARBA00012438"/>
    </source>
</evidence>
<gene>
    <name evidence="13" type="ORF">ACFFLH_11135</name>
</gene>
<keyword evidence="5" id="KW-0808">Transferase</keyword>
<dbReference type="CDD" id="cd16922">
    <property type="entry name" value="HATPase_EvgS-ArcB-TorS-like"/>
    <property type="match status" value="1"/>
</dbReference>
<dbReference type="Gene3D" id="1.10.287.130">
    <property type="match status" value="1"/>
</dbReference>
<dbReference type="InterPro" id="IPR003660">
    <property type="entry name" value="HAMP_dom"/>
</dbReference>
<evidence type="ECO:0000256" key="8">
    <source>
        <dbReference type="SAM" id="Coils"/>
    </source>
</evidence>
<evidence type="ECO:0000259" key="11">
    <source>
        <dbReference type="PROSITE" id="PS50110"/>
    </source>
</evidence>
<dbReference type="InterPro" id="IPR003594">
    <property type="entry name" value="HATPase_dom"/>
</dbReference>
<dbReference type="Pfam" id="PF02518">
    <property type="entry name" value="HATPase_c"/>
    <property type="match status" value="1"/>
</dbReference>
<feature type="modified residue" description="4-aspartylphosphate" evidence="7">
    <location>
        <position position="769"/>
    </location>
</feature>
<evidence type="ECO:0000259" key="12">
    <source>
        <dbReference type="PROSITE" id="PS50885"/>
    </source>
</evidence>
<keyword evidence="13" id="KW-0067">ATP-binding</keyword>
<keyword evidence="9" id="KW-1133">Transmembrane helix</keyword>
<dbReference type="InterPro" id="IPR011006">
    <property type="entry name" value="CheY-like_superfamily"/>
</dbReference>
<dbReference type="Pfam" id="PF00512">
    <property type="entry name" value="HisKA"/>
    <property type="match status" value="1"/>
</dbReference>
<evidence type="ECO:0000256" key="2">
    <source>
        <dbReference type="ARBA" id="ARBA00004370"/>
    </source>
</evidence>
<feature type="coiled-coil region" evidence="8">
    <location>
        <begin position="432"/>
        <end position="469"/>
    </location>
</feature>
<dbReference type="SUPFAM" id="SSF52172">
    <property type="entry name" value="CheY-like"/>
    <property type="match status" value="1"/>
</dbReference>
<keyword evidence="14" id="KW-1185">Reference proteome</keyword>
<feature type="coiled-coil region" evidence="8">
    <location>
        <begin position="844"/>
        <end position="878"/>
    </location>
</feature>
<dbReference type="PROSITE" id="PS50109">
    <property type="entry name" value="HIS_KIN"/>
    <property type="match status" value="1"/>
</dbReference>
<feature type="transmembrane region" description="Helical" evidence="9">
    <location>
        <begin position="16"/>
        <end position="36"/>
    </location>
</feature>
<dbReference type="InterPro" id="IPR035965">
    <property type="entry name" value="PAS-like_dom_sf"/>
</dbReference>
<feature type="domain" description="Histidine kinase" evidence="10">
    <location>
        <begin position="476"/>
        <end position="694"/>
    </location>
</feature>
<comment type="subcellular location">
    <subcellularLocation>
        <location evidence="2">Membrane</location>
    </subcellularLocation>
</comment>
<feature type="domain" description="Response regulatory" evidence="11">
    <location>
        <begin position="725"/>
        <end position="836"/>
    </location>
</feature>
<dbReference type="Gene3D" id="6.10.340.10">
    <property type="match status" value="1"/>
</dbReference>
<dbReference type="CDD" id="cd06225">
    <property type="entry name" value="HAMP"/>
    <property type="match status" value="1"/>
</dbReference>
<accession>A0ABV5ZCF9</accession>
<dbReference type="EMBL" id="JBHLZN010000003">
    <property type="protein sequence ID" value="MFB9886970.1"/>
    <property type="molecule type" value="Genomic_DNA"/>
</dbReference>
<dbReference type="CDD" id="cd22890">
    <property type="entry name" value="ChiS-DBD"/>
    <property type="match status" value="1"/>
</dbReference>
<dbReference type="SMART" id="SM00448">
    <property type="entry name" value="REC"/>
    <property type="match status" value="1"/>
</dbReference>
<evidence type="ECO:0000256" key="5">
    <source>
        <dbReference type="ARBA" id="ARBA00022679"/>
    </source>
</evidence>
<dbReference type="SUPFAM" id="SSF158472">
    <property type="entry name" value="HAMP domain-like"/>
    <property type="match status" value="1"/>
</dbReference>
<dbReference type="SMART" id="SM00388">
    <property type="entry name" value="HisKA"/>
    <property type="match status" value="1"/>
</dbReference>
<dbReference type="InterPro" id="IPR036890">
    <property type="entry name" value="HATPase_C_sf"/>
</dbReference>
<dbReference type="Gene3D" id="3.40.50.2300">
    <property type="match status" value="1"/>
</dbReference>
<keyword evidence="13" id="KW-0547">Nucleotide-binding</keyword>
<dbReference type="InterPro" id="IPR004358">
    <property type="entry name" value="Sig_transdc_His_kin-like_C"/>
</dbReference>
<dbReference type="EC" id="2.7.13.3" evidence="3"/>
<dbReference type="CDD" id="cd00082">
    <property type="entry name" value="HisKA"/>
    <property type="match status" value="1"/>
</dbReference>
<keyword evidence="9" id="KW-0812">Transmembrane</keyword>
<sequence length="1092" mass="122784">MMTLLNLHNWPLRTRLIWGFLLLSLGPFVLSAIWLVNSFTQHSEEQVLNHLVSVRNIKHTQIEDYLNTTLHSARQFASTEFAQNSIGRFYGFSRAWQQLGLLQAQLPSWAGLLNRRQYAELSSRLGAADAAGTSDFSQGAFFYLQVHERFHDGYLKFIEDTDFDDILLLNLEGQVLYSPRKDAYFGRHLQTLKSPLWPAFNEMREQLKQQPVEQVQRLIDFRYDPISEQIRAWVLLPIHQYGHLSGILAFSLPHTHLNALMGARQGLGEKGETYLVGPDKLMRSDSYLQPGSFSVQASLRQQQHLDSAAIRAGLAGQSGTATTLSYLNQQVLSAWAPLQVEGLHWVLVADMDLNEAHQKANELRRLTLAIALLIALVLILIAFWLSASISEPIDRLIHASEQLAQGRLDYPLLVSHQPAEMARLARSFAHMRDAIRNNIALIRQQNQELAEQLQVIDQQNQELQESNRLKDNFLAITSHELRTPLHAIIGLADSLEKGGAGPTTDAQRHNLSLISSSARRLARLVNDLLDLHRLKQQGLQVQPESLEIQAVIQSVLSQCQPLLVNKPLQLDCQFPSSPLRVLADPARLEQILYNLLGNAIKFTPQGQIGIRLEAQQQQVVVHISDTGPGLTASEQERIFEPLVQLEAVMTRTQAGSGLGLPIARQLVELQGGKLWLSSAPGQGSTFSFSLPLSQAPSQAWSPQLFQHEIEPQLLPPPVSCHQGPCILVVDDEVLNLQVLHNFLAPHFQVHSRQALAEVQRLQPQLVILDVMMPHLDGIALCRLLRQHYDAAELSILLLTALPQLEHRLQGFAAGANDYLLKPLEQAELLARIQAQLSYQDAASQKQINQQLAAEIEQRKAAQQRLQQSRDQLLSLLESSGEAFICLDQSGQIQLYAARSQALLGGELSDNQIDDWLLQPSWSELQSSLQQGPQLSQLCWRTASGEQSLPTWLEAQDQGYTLILNPGSQEARQLLRHTLAALPDEPAADPQQDYRLQVVEVMRLSLELWIQAGGKNKLELAEQSGIWKVYLDRSSLQTRTLDKYFSLDTLPTHPRWRDVLATAEFVQKRCAERLDCQALLVAMQRLRELLPRR</sequence>
<feature type="domain" description="HAMP" evidence="12">
    <location>
        <begin position="387"/>
        <end position="440"/>
    </location>
</feature>
<dbReference type="PROSITE" id="PS50885">
    <property type="entry name" value="HAMP"/>
    <property type="match status" value="1"/>
</dbReference>
<dbReference type="PANTHER" id="PTHR43547:SF2">
    <property type="entry name" value="HYBRID SIGNAL TRANSDUCTION HISTIDINE KINASE C"/>
    <property type="match status" value="1"/>
</dbReference>
<keyword evidence="9" id="KW-0472">Membrane</keyword>
<dbReference type="SUPFAM" id="SSF47384">
    <property type="entry name" value="Homodimeric domain of signal transducing histidine kinase"/>
    <property type="match status" value="1"/>
</dbReference>
<evidence type="ECO:0000256" key="6">
    <source>
        <dbReference type="ARBA" id="ARBA00022777"/>
    </source>
</evidence>
<dbReference type="SMART" id="SM00387">
    <property type="entry name" value="HATPase_c"/>
    <property type="match status" value="1"/>
</dbReference>
<keyword evidence="6" id="KW-0418">Kinase</keyword>
<dbReference type="PRINTS" id="PR00344">
    <property type="entry name" value="BCTRLSENSOR"/>
</dbReference>
<evidence type="ECO:0000256" key="9">
    <source>
        <dbReference type="SAM" id="Phobius"/>
    </source>
</evidence>
<keyword evidence="4 7" id="KW-0597">Phosphoprotein</keyword>
<dbReference type="GO" id="GO:0005524">
    <property type="term" value="F:ATP binding"/>
    <property type="evidence" value="ECO:0007669"/>
    <property type="project" value="UniProtKB-KW"/>
</dbReference>
<dbReference type="SUPFAM" id="SSF55874">
    <property type="entry name" value="ATPase domain of HSP90 chaperone/DNA topoisomerase II/histidine kinase"/>
    <property type="match status" value="1"/>
</dbReference>
<dbReference type="PANTHER" id="PTHR43547">
    <property type="entry name" value="TWO-COMPONENT HISTIDINE KINASE"/>
    <property type="match status" value="1"/>
</dbReference>
<dbReference type="Gene3D" id="3.30.565.10">
    <property type="entry name" value="Histidine kinase-like ATPase, C-terminal domain"/>
    <property type="match status" value="1"/>
</dbReference>
<organism evidence="13 14">
    <name type="scientific">Balneatrix alpica</name>
    <dbReference type="NCBI Taxonomy" id="75684"/>
    <lineage>
        <taxon>Bacteria</taxon>
        <taxon>Pseudomonadati</taxon>
        <taxon>Pseudomonadota</taxon>
        <taxon>Gammaproteobacteria</taxon>
        <taxon>Oceanospirillales</taxon>
        <taxon>Balneatrichaceae</taxon>
        <taxon>Balneatrix</taxon>
    </lineage>
</organism>
<evidence type="ECO:0000313" key="13">
    <source>
        <dbReference type="EMBL" id="MFB9886970.1"/>
    </source>
</evidence>
<feature type="transmembrane region" description="Helical" evidence="9">
    <location>
        <begin position="366"/>
        <end position="385"/>
    </location>
</feature>
<comment type="caution">
    <text evidence="13">The sequence shown here is derived from an EMBL/GenBank/DDBJ whole genome shotgun (WGS) entry which is preliminary data.</text>
</comment>